<feature type="compositionally biased region" description="Low complexity" evidence="3">
    <location>
        <begin position="117"/>
        <end position="129"/>
    </location>
</feature>
<dbReference type="Gene3D" id="3.90.1150.10">
    <property type="entry name" value="Aspartate Aminotransferase, domain 1"/>
    <property type="match status" value="1"/>
</dbReference>
<proteinExistence type="predicted"/>
<dbReference type="SUPFAM" id="SSF53383">
    <property type="entry name" value="PLP-dependent transferases"/>
    <property type="match status" value="2"/>
</dbReference>
<evidence type="ECO:0000256" key="1">
    <source>
        <dbReference type="ARBA" id="ARBA00001933"/>
    </source>
</evidence>
<dbReference type="InterPro" id="IPR051798">
    <property type="entry name" value="Class-II_PLP-Dep_Aminotrans"/>
</dbReference>
<accession>A0A377XTS9</accession>
<evidence type="ECO:0000256" key="2">
    <source>
        <dbReference type="ARBA" id="ARBA00022898"/>
    </source>
</evidence>
<dbReference type="AlphaFoldDB" id="A0A377XTS9"/>
<feature type="region of interest" description="Disordered" evidence="3">
    <location>
        <begin position="117"/>
        <end position="141"/>
    </location>
</feature>
<protein>
    <submittedName>
        <fullName evidence="4">Cystathionine beta-lyase</fullName>
    </submittedName>
</protein>
<dbReference type="InterPro" id="IPR015422">
    <property type="entry name" value="PyrdxlP-dep_Trfase_small"/>
</dbReference>
<dbReference type="Proteomes" id="UP000254340">
    <property type="component" value="Unassembled WGS sequence"/>
</dbReference>
<evidence type="ECO:0000256" key="3">
    <source>
        <dbReference type="SAM" id="MobiDB-lite"/>
    </source>
</evidence>
<gene>
    <name evidence="4" type="primary">malY_1</name>
    <name evidence="4" type="ORF">NCTC5047_07335</name>
</gene>
<keyword evidence="2" id="KW-0663">Pyridoxal phosphate</keyword>
<dbReference type="InterPro" id="IPR015424">
    <property type="entry name" value="PyrdxlP-dep_Trfase"/>
</dbReference>
<evidence type="ECO:0000313" key="4">
    <source>
        <dbReference type="EMBL" id="STT86238.1"/>
    </source>
</evidence>
<keyword evidence="4" id="KW-0456">Lyase</keyword>
<comment type="cofactor">
    <cofactor evidence="1">
        <name>pyridoxal 5'-phosphate</name>
        <dbReference type="ChEBI" id="CHEBI:597326"/>
    </cofactor>
</comment>
<reference evidence="4 5" key="1">
    <citation type="submission" date="2018-06" db="EMBL/GenBank/DDBJ databases">
        <authorList>
            <consortium name="Pathogen Informatics"/>
            <person name="Doyle S."/>
        </authorList>
    </citation>
    <scope>NUCLEOTIDE SEQUENCE [LARGE SCALE GENOMIC DNA]</scope>
    <source>
        <strain evidence="4 5">NCTC5047</strain>
    </source>
</reference>
<sequence>MAALCQKHGVRVISDEIHMDNDLGRTPPYPVERGRSWTMGAVHLRFEELQYSGLYRGLRLYPRRERARQLPAGAKGSRRALFPFRAGAGRPYRRLPRRGLPGSMPCATTCRRICAMSPTRSTTPSPRSAGSRRRPPTWHGSTCARSTLTIARYSRRLIAEQKVAIMPGYTYGPEGNGFLRLNVGCPREKLERGVEGLIAALRSLS</sequence>
<dbReference type="PANTHER" id="PTHR43525:SF1">
    <property type="entry name" value="PROTEIN MALY"/>
    <property type="match status" value="1"/>
</dbReference>
<dbReference type="GO" id="GO:0016829">
    <property type="term" value="F:lyase activity"/>
    <property type="evidence" value="ECO:0007669"/>
    <property type="project" value="UniProtKB-KW"/>
</dbReference>
<dbReference type="PANTHER" id="PTHR43525">
    <property type="entry name" value="PROTEIN MALY"/>
    <property type="match status" value="1"/>
</dbReference>
<organism evidence="4 5">
    <name type="scientific">Klebsiella pneumoniae</name>
    <dbReference type="NCBI Taxonomy" id="573"/>
    <lineage>
        <taxon>Bacteria</taxon>
        <taxon>Pseudomonadati</taxon>
        <taxon>Pseudomonadota</taxon>
        <taxon>Gammaproteobacteria</taxon>
        <taxon>Enterobacterales</taxon>
        <taxon>Enterobacteriaceae</taxon>
        <taxon>Klebsiella/Raoultella group</taxon>
        <taxon>Klebsiella</taxon>
        <taxon>Klebsiella pneumoniae complex</taxon>
    </lineage>
</organism>
<dbReference type="EMBL" id="UGLH01000006">
    <property type="protein sequence ID" value="STT86238.1"/>
    <property type="molecule type" value="Genomic_DNA"/>
</dbReference>
<evidence type="ECO:0000313" key="5">
    <source>
        <dbReference type="Proteomes" id="UP000254340"/>
    </source>
</evidence>
<name>A0A377XTS9_KLEPN</name>